<keyword evidence="3" id="KW-0460">Magnesium</keyword>
<dbReference type="STRING" id="589385.SAMN05421504_101274"/>
<dbReference type="OrthoDB" id="9796450at2"/>
<dbReference type="InterPro" id="IPR036849">
    <property type="entry name" value="Enolase-like_C_sf"/>
</dbReference>
<dbReference type="InterPro" id="IPR046945">
    <property type="entry name" value="RHMD-like"/>
</dbReference>
<dbReference type="SFLD" id="SFLDS00001">
    <property type="entry name" value="Enolase"/>
    <property type="match status" value="1"/>
</dbReference>
<organism evidence="5 6">
    <name type="scientific">Amycolatopsis xylanica</name>
    <dbReference type="NCBI Taxonomy" id="589385"/>
    <lineage>
        <taxon>Bacteria</taxon>
        <taxon>Bacillati</taxon>
        <taxon>Actinomycetota</taxon>
        <taxon>Actinomycetes</taxon>
        <taxon>Pseudonocardiales</taxon>
        <taxon>Pseudonocardiaceae</taxon>
        <taxon>Amycolatopsis</taxon>
    </lineage>
</organism>
<dbReference type="Gene3D" id="3.20.20.120">
    <property type="entry name" value="Enolase-like C-terminal domain"/>
    <property type="match status" value="1"/>
</dbReference>
<keyword evidence="2" id="KW-0479">Metal-binding</keyword>
<dbReference type="Gene3D" id="3.30.390.10">
    <property type="entry name" value="Enolase-like, N-terminal domain"/>
    <property type="match status" value="1"/>
</dbReference>
<dbReference type="GO" id="GO:0009063">
    <property type="term" value="P:amino acid catabolic process"/>
    <property type="evidence" value="ECO:0007669"/>
    <property type="project" value="InterPro"/>
</dbReference>
<keyword evidence="6" id="KW-1185">Reference proteome</keyword>
<evidence type="ECO:0000256" key="3">
    <source>
        <dbReference type="ARBA" id="ARBA00022842"/>
    </source>
</evidence>
<dbReference type="InterPro" id="IPR029065">
    <property type="entry name" value="Enolase_C-like"/>
</dbReference>
<sequence length="378" mass="40548">MKISTIRTRAVSVPVSQATRMSNRVLADRHYVLVEVTDSDGRTGLGYTYAGTAGGPLTRTAVDELLAPGYLGAEADDIVGLWSRAYQETLLAGRRGAIIRALSALDIALWDLKAQRAGQPLAVLLGGSTNPLPAYASGGYYRDGDGDWTDAVTAEIAFNKSQGFTDHKIKVGGLSIAEDARRVAAATEVINGTGRLALDANNAYRSVAEARAAITAFERAAGETGLWWFEEPLSPEAITGHAELARHTVTPVATGEIHQTRWEFRALLETGAAAIIQADAGVAGGVTEWLRIAHTADSFGVPMAPHWHHNLHTHLCAAIANTLVVEYFAAEKGIYNFETLLTEATRLRYADGHVLVPHRPGLGIDLDESSVARHELPR</sequence>
<gene>
    <name evidence="5" type="ORF">SAMN05421504_101274</name>
</gene>
<comment type="cofactor">
    <cofactor evidence="1">
        <name>Mg(2+)</name>
        <dbReference type="ChEBI" id="CHEBI:18420"/>
    </cofactor>
</comment>
<dbReference type="EMBL" id="FNON01000001">
    <property type="protein sequence ID" value="SDW32768.1"/>
    <property type="molecule type" value="Genomic_DNA"/>
</dbReference>
<dbReference type="SFLD" id="SFLDG00179">
    <property type="entry name" value="mandelate_racemase"/>
    <property type="match status" value="1"/>
</dbReference>
<evidence type="ECO:0000313" key="5">
    <source>
        <dbReference type="EMBL" id="SDW32768.1"/>
    </source>
</evidence>
<dbReference type="InterPro" id="IPR013341">
    <property type="entry name" value="Mandelate_racemase_N_dom"/>
</dbReference>
<proteinExistence type="predicted"/>
<dbReference type="Pfam" id="PF02746">
    <property type="entry name" value="MR_MLE_N"/>
    <property type="match status" value="1"/>
</dbReference>
<evidence type="ECO:0000256" key="2">
    <source>
        <dbReference type="ARBA" id="ARBA00022723"/>
    </source>
</evidence>
<dbReference type="SUPFAM" id="SSF54826">
    <property type="entry name" value="Enolase N-terminal domain-like"/>
    <property type="match status" value="1"/>
</dbReference>
<dbReference type="GO" id="GO:0016052">
    <property type="term" value="P:carbohydrate catabolic process"/>
    <property type="evidence" value="ECO:0007669"/>
    <property type="project" value="TreeGrafter"/>
</dbReference>
<evidence type="ECO:0000313" key="6">
    <source>
        <dbReference type="Proteomes" id="UP000199515"/>
    </source>
</evidence>
<dbReference type="Proteomes" id="UP000199515">
    <property type="component" value="Unassembled WGS sequence"/>
</dbReference>
<dbReference type="GO" id="GO:0000287">
    <property type="term" value="F:magnesium ion binding"/>
    <property type="evidence" value="ECO:0007669"/>
    <property type="project" value="TreeGrafter"/>
</dbReference>
<dbReference type="GO" id="GO:0016836">
    <property type="term" value="F:hydro-lyase activity"/>
    <property type="evidence" value="ECO:0007669"/>
    <property type="project" value="TreeGrafter"/>
</dbReference>
<dbReference type="Pfam" id="PF13378">
    <property type="entry name" value="MR_MLE_C"/>
    <property type="match status" value="1"/>
</dbReference>
<accession>A0A1H2SMG1</accession>
<dbReference type="PANTHER" id="PTHR13794">
    <property type="entry name" value="ENOLASE SUPERFAMILY, MANDELATE RACEMASE"/>
    <property type="match status" value="1"/>
</dbReference>
<evidence type="ECO:0000256" key="1">
    <source>
        <dbReference type="ARBA" id="ARBA00001946"/>
    </source>
</evidence>
<dbReference type="CDD" id="cd03316">
    <property type="entry name" value="MR_like"/>
    <property type="match status" value="1"/>
</dbReference>
<reference evidence="5 6" key="1">
    <citation type="submission" date="2016-10" db="EMBL/GenBank/DDBJ databases">
        <authorList>
            <person name="de Groot N.N."/>
        </authorList>
    </citation>
    <scope>NUCLEOTIDE SEQUENCE [LARGE SCALE GENOMIC DNA]</scope>
    <source>
        <strain evidence="5 6">CPCC 202699</strain>
    </source>
</reference>
<dbReference type="RefSeq" id="WP_091285524.1">
    <property type="nucleotide sequence ID" value="NZ_FNON01000001.1"/>
</dbReference>
<dbReference type="PROSITE" id="PS00908">
    <property type="entry name" value="MR_MLE_1"/>
    <property type="match status" value="1"/>
</dbReference>
<name>A0A1H2SMG1_9PSEU</name>
<dbReference type="InterPro" id="IPR029017">
    <property type="entry name" value="Enolase-like_N"/>
</dbReference>
<evidence type="ECO:0000259" key="4">
    <source>
        <dbReference type="SMART" id="SM00922"/>
    </source>
</evidence>
<dbReference type="SUPFAM" id="SSF51604">
    <property type="entry name" value="Enolase C-terminal domain-like"/>
    <property type="match status" value="1"/>
</dbReference>
<dbReference type="AlphaFoldDB" id="A0A1H2SMG1"/>
<protein>
    <submittedName>
        <fullName evidence="5">L-alanine-DL-glutamate epimerase</fullName>
    </submittedName>
</protein>
<dbReference type="InterPro" id="IPR013342">
    <property type="entry name" value="Mandelate_racemase_C"/>
</dbReference>
<feature type="domain" description="Mandelate racemase/muconate lactonizing enzyme C-terminal" evidence="4">
    <location>
        <begin position="149"/>
        <end position="251"/>
    </location>
</feature>
<dbReference type="SMART" id="SM00922">
    <property type="entry name" value="MR_MLE"/>
    <property type="match status" value="1"/>
</dbReference>
<dbReference type="InterPro" id="IPR018110">
    <property type="entry name" value="Mandel_Rmase/mucon_lact_enz_CS"/>
</dbReference>
<dbReference type="PANTHER" id="PTHR13794:SF58">
    <property type="entry name" value="MITOCHONDRIAL ENOLASE SUPERFAMILY MEMBER 1"/>
    <property type="match status" value="1"/>
</dbReference>